<sequence length="106" mass="11776">MRGSHAVLGRPSSIKAPSHTLATKSGQIVYSYVFVSTRSYRKGERNQSKNAFPGRMKGLASNIFSRSNHLASLSIWVSGLYSPRKYSEKLKRRSDGQRVIFQGQAG</sequence>
<gene>
    <name evidence="1" type="ORF">TR154468</name>
</gene>
<organism evidence="1">
    <name type="scientific">Schistocephalus solidus</name>
    <name type="common">Tapeworm</name>
    <dbReference type="NCBI Taxonomy" id="70667"/>
    <lineage>
        <taxon>Eukaryota</taxon>
        <taxon>Metazoa</taxon>
        <taxon>Spiralia</taxon>
        <taxon>Lophotrochozoa</taxon>
        <taxon>Platyhelminthes</taxon>
        <taxon>Cestoda</taxon>
        <taxon>Eucestoda</taxon>
        <taxon>Diphyllobothriidea</taxon>
        <taxon>Diphyllobothriidae</taxon>
        <taxon>Schistocephalus</taxon>
    </lineage>
</organism>
<name>A0A0X3PRY3_SCHSO</name>
<accession>A0A0X3PRY3</accession>
<evidence type="ECO:0000313" key="1">
    <source>
        <dbReference type="EMBL" id="JAP52767.1"/>
    </source>
</evidence>
<dbReference type="AlphaFoldDB" id="A0A0X3PRY3"/>
<reference evidence="1" key="1">
    <citation type="submission" date="2016-01" db="EMBL/GenBank/DDBJ databases">
        <title>Reference transcriptome for the parasite Schistocephalus solidus: insights into the molecular evolution of parasitism.</title>
        <authorList>
            <person name="Hebert F.O."/>
            <person name="Grambauer S."/>
            <person name="Barber I."/>
            <person name="Landry C.R."/>
            <person name="Aubin-Horth N."/>
        </authorList>
    </citation>
    <scope>NUCLEOTIDE SEQUENCE</scope>
</reference>
<protein>
    <submittedName>
        <fullName evidence="1">Uncharacterized protein</fullName>
    </submittedName>
</protein>
<proteinExistence type="predicted"/>
<dbReference type="EMBL" id="GEEE01010458">
    <property type="protein sequence ID" value="JAP52767.1"/>
    <property type="molecule type" value="Transcribed_RNA"/>
</dbReference>